<evidence type="ECO:0000313" key="1">
    <source>
        <dbReference type="EMBL" id="KIM50622.1"/>
    </source>
</evidence>
<keyword evidence="2" id="KW-1185">Reference proteome</keyword>
<organism evidence="1 2">
    <name type="scientific">Scleroderma citrinum Foug A</name>
    <dbReference type="NCBI Taxonomy" id="1036808"/>
    <lineage>
        <taxon>Eukaryota</taxon>
        <taxon>Fungi</taxon>
        <taxon>Dikarya</taxon>
        <taxon>Basidiomycota</taxon>
        <taxon>Agaricomycotina</taxon>
        <taxon>Agaricomycetes</taxon>
        <taxon>Agaricomycetidae</taxon>
        <taxon>Boletales</taxon>
        <taxon>Sclerodermatineae</taxon>
        <taxon>Sclerodermataceae</taxon>
        <taxon>Scleroderma</taxon>
    </lineage>
</organism>
<dbReference type="InParanoid" id="A0A0C2ZCA1"/>
<evidence type="ECO:0000313" key="2">
    <source>
        <dbReference type="Proteomes" id="UP000053989"/>
    </source>
</evidence>
<accession>A0A0C2ZCA1</accession>
<dbReference type="OrthoDB" id="3249498at2759"/>
<gene>
    <name evidence="1" type="ORF">SCLCIDRAFT_34119</name>
</gene>
<sequence length="131" mass="14002">MQHATHWLSRGGCLAIYTDIFNCVDVQHSLRFPVPGKDDIVADHLSRGRIADALALSPALAVSSFQPPSAGSTGGAEFSPSYSFCLAPCTPLWSLLVPWQLIDVRPSWAIGPWSPRGSTMGPCLVVDTPPS</sequence>
<reference evidence="1 2" key="1">
    <citation type="submission" date="2014-04" db="EMBL/GenBank/DDBJ databases">
        <authorList>
            <consortium name="DOE Joint Genome Institute"/>
            <person name="Kuo A."/>
            <person name="Kohler A."/>
            <person name="Nagy L.G."/>
            <person name="Floudas D."/>
            <person name="Copeland A."/>
            <person name="Barry K.W."/>
            <person name="Cichocki N."/>
            <person name="Veneault-Fourrey C."/>
            <person name="LaButti K."/>
            <person name="Lindquist E.A."/>
            <person name="Lipzen A."/>
            <person name="Lundell T."/>
            <person name="Morin E."/>
            <person name="Murat C."/>
            <person name="Sun H."/>
            <person name="Tunlid A."/>
            <person name="Henrissat B."/>
            <person name="Grigoriev I.V."/>
            <person name="Hibbett D.S."/>
            <person name="Martin F."/>
            <person name="Nordberg H.P."/>
            <person name="Cantor M.N."/>
            <person name="Hua S.X."/>
        </authorList>
    </citation>
    <scope>NUCLEOTIDE SEQUENCE [LARGE SCALE GENOMIC DNA]</scope>
    <source>
        <strain evidence="1 2">Foug A</strain>
    </source>
</reference>
<dbReference type="AlphaFoldDB" id="A0A0C2ZCA1"/>
<proteinExistence type="predicted"/>
<dbReference type="Proteomes" id="UP000053989">
    <property type="component" value="Unassembled WGS sequence"/>
</dbReference>
<name>A0A0C2ZCA1_9AGAM</name>
<dbReference type="EMBL" id="KN822365">
    <property type="protein sequence ID" value="KIM50622.1"/>
    <property type="molecule type" value="Genomic_DNA"/>
</dbReference>
<dbReference type="HOGENOM" id="CLU_1928826_0_0_1"/>
<protein>
    <submittedName>
        <fullName evidence="1">Uncharacterized protein</fullName>
    </submittedName>
</protein>
<reference evidence="2" key="2">
    <citation type="submission" date="2015-01" db="EMBL/GenBank/DDBJ databases">
        <title>Evolutionary Origins and Diversification of the Mycorrhizal Mutualists.</title>
        <authorList>
            <consortium name="DOE Joint Genome Institute"/>
            <consortium name="Mycorrhizal Genomics Consortium"/>
            <person name="Kohler A."/>
            <person name="Kuo A."/>
            <person name="Nagy L.G."/>
            <person name="Floudas D."/>
            <person name="Copeland A."/>
            <person name="Barry K.W."/>
            <person name="Cichocki N."/>
            <person name="Veneault-Fourrey C."/>
            <person name="LaButti K."/>
            <person name="Lindquist E.A."/>
            <person name="Lipzen A."/>
            <person name="Lundell T."/>
            <person name="Morin E."/>
            <person name="Murat C."/>
            <person name="Riley R."/>
            <person name="Ohm R."/>
            <person name="Sun H."/>
            <person name="Tunlid A."/>
            <person name="Henrissat B."/>
            <person name="Grigoriev I.V."/>
            <person name="Hibbett D.S."/>
            <person name="Martin F."/>
        </authorList>
    </citation>
    <scope>NUCLEOTIDE SEQUENCE [LARGE SCALE GENOMIC DNA]</scope>
    <source>
        <strain evidence="2">Foug A</strain>
    </source>
</reference>